<evidence type="ECO:0000313" key="4">
    <source>
        <dbReference type="EMBL" id="KZW02393.1"/>
    </source>
</evidence>
<gene>
    <name evidence="4" type="ORF">EXIGLDRAFT_665360</name>
</gene>
<dbReference type="EMBL" id="KV425888">
    <property type="protein sequence ID" value="KZW02393.1"/>
    <property type="molecule type" value="Genomic_DNA"/>
</dbReference>
<dbReference type="InterPro" id="IPR045121">
    <property type="entry name" value="CoAse"/>
</dbReference>
<keyword evidence="2" id="KW-0472">Membrane</keyword>
<dbReference type="InParanoid" id="A0A165PMN6"/>
<proteinExistence type="predicted"/>
<keyword evidence="2" id="KW-0812">Transmembrane</keyword>
<dbReference type="SUPFAM" id="SSF55811">
    <property type="entry name" value="Nudix"/>
    <property type="match status" value="1"/>
</dbReference>
<name>A0A165PMN6_EXIGL</name>
<reference evidence="4 5" key="1">
    <citation type="journal article" date="2016" name="Mol. Biol. Evol.">
        <title>Comparative Genomics of Early-Diverging Mushroom-Forming Fungi Provides Insights into the Origins of Lignocellulose Decay Capabilities.</title>
        <authorList>
            <person name="Nagy L.G."/>
            <person name="Riley R."/>
            <person name="Tritt A."/>
            <person name="Adam C."/>
            <person name="Daum C."/>
            <person name="Floudas D."/>
            <person name="Sun H."/>
            <person name="Yadav J.S."/>
            <person name="Pangilinan J."/>
            <person name="Larsson K.H."/>
            <person name="Matsuura K."/>
            <person name="Barry K."/>
            <person name="Labutti K."/>
            <person name="Kuo R."/>
            <person name="Ohm R.A."/>
            <person name="Bhattacharya S.S."/>
            <person name="Shirouzu T."/>
            <person name="Yoshinaga Y."/>
            <person name="Martin F.M."/>
            <person name="Grigoriev I.V."/>
            <person name="Hibbett D.S."/>
        </authorList>
    </citation>
    <scope>NUCLEOTIDE SEQUENCE [LARGE SCALE GENOMIC DNA]</scope>
    <source>
        <strain evidence="4 5">HHB12029</strain>
    </source>
</reference>
<dbReference type="Gene3D" id="3.90.79.10">
    <property type="entry name" value="Nucleoside Triphosphate Pyrophosphohydrolase"/>
    <property type="match status" value="1"/>
</dbReference>
<dbReference type="Proteomes" id="UP000077266">
    <property type="component" value="Unassembled WGS sequence"/>
</dbReference>
<evidence type="ECO:0000256" key="2">
    <source>
        <dbReference type="SAM" id="Phobius"/>
    </source>
</evidence>
<dbReference type="STRING" id="1314781.A0A165PMN6"/>
<dbReference type="AlphaFoldDB" id="A0A165PMN6"/>
<dbReference type="InterPro" id="IPR000086">
    <property type="entry name" value="NUDIX_hydrolase_dom"/>
</dbReference>
<sequence>MTSSSMSPPFAVPVRDAEAVVGHKDELVARLSYGLQRLRATPPRLIASPPTQPRRAAVALIIRVVPDPSFPLPPHDAQPPTLSEFFELDWVNAPNARPEVLFLKRSSPADPAGTPQSNEAHVSFPGGRMEEGDENGLYTAMRQTWEEIGLDLAERDFLCVGQLDDREITTSLGKRLLMILSPFVFLQVTPAQCSVDPLPEIALHWIPLRTLTSSTPTWSSVTADISIRMAPRYPLLRRIIQLLLGSMKFAAIVLNDSPSSSSGKRTQRQDTLKLWGLTLGMTLDLIALLNPPPRPTLPLEPDEDGLLGLEMAPSMASVFPRFSYPDVNFWIWVFGRRYRAVMRGWETAMHTSEVSEHRRVNWIGQAVNAFYGAVRRALVVVIVLRAIGLLIALGVGAWWVFATGD</sequence>
<feature type="region of interest" description="Disordered" evidence="1">
    <location>
        <begin position="106"/>
        <end position="133"/>
    </location>
</feature>
<dbReference type="GO" id="GO:0010945">
    <property type="term" value="F:coenzyme A diphosphatase activity"/>
    <property type="evidence" value="ECO:0007669"/>
    <property type="project" value="InterPro"/>
</dbReference>
<dbReference type="InterPro" id="IPR015797">
    <property type="entry name" value="NUDIX_hydrolase-like_dom_sf"/>
</dbReference>
<evidence type="ECO:0000313" key="5">
    <source>
        <dbReference type="Proteomes" id="UP000077266"/>
    </source>
</evidence>
<feature type="transmembrane region" description="Helical" evidence="2">
    <location>
        <begin position="377"/>
        <end position="401"/>
    </location>
</feature>
<keyword evidence="5" id="KW-1185">Reference proteome</keyword>
<dbReference type="PROSITE" id="PS51462">
    <property type="entry name" value="NUDIX"/>
    <property type="match status" value="1"/>
</dbReference>
<dbReference type="OrthoDB" id="70823at2759"/>
<feature type="domain" description="Nudix hydrolase" evidence="3">
    <location>
        <begin position="53"/>
        <end position="235"/>
    </location>
</feature>
<dbReference type="PANTHER" id="PTHR12992:SF44">
    <property type="entry name" value="NUDIX HYDROLASE DOMAIN-CONTAINING PROTEIN"/>
    <property type="match status" value="1"/>
</dbReference>
<dbReference type="Pfam" id="PF00293">
    <property type="entry name" value="NUDIX"/>
    <property type="match status" value="1"/>
</dbReference>
<dbReference type="PANTHER" id="PTHR12992">
    <property type="entry name" value="NUDIX HYDROLASE"/>
    <property type="match status" value="1"/>
</dbReference>
<evidence type="ECO:0000259" key="3">
    <source>
        <dbReference type="PROSITE" id="PS51462"/>
    </source>
</evidence>
<evidence type="ECO:0000256" key="1">
    <source>
        <dbReference type="SAM" id="MobiDB-lite"/>
    </source>
</evidence>
<keyword evidence="2" id="KW-1133">Transmembrane helix</keyword>
<organism evidence="4 5">
    <name type="scientific">Exidia glandulosa HHB12029</name>
    <dbReference type="NCBI Taxonomy" id="1314781"/>
    <lineage>
        <taxon>Eukaryota</taxon>
        <taxon>Fungi</taxon>
        <taxon>Dikarya</taxon>
        <taxon>Basidiomycota</taxon>
        <taxon>Agaricomycotina</taxon>
        <taxon>Agaricomycetes</taxon>
        <taxon>Auriculariales</taxon>
        <taxon>Exidiaceae</taxon>
        <taxon>Exidia</taxon>
    </lineage>
</organism>
<accession>A0A165PMN6</accession>
<protein>
    <recommendedName>
        <fullName evidence="3">Nudix hydrolase domain-containing protein</fullName>
    </recommendedName>
</protein>